<protein>
    <recommendedName>
        <fullName evidence="1">DUF5716 domain-containing protein</fullName>
    </recommendedName>
</protein>
<sequence>MDGLIIGLDLCDAYTRICCHDREKSWCFPTVICRKKDEDAWFVGEEAYAYTLVGEGIIVDKLIKIVRKEGTATLGGTKYEGLDLLKMFLKKILKLPMEEFFCDEVKQLVITMQKVDSKLMDALMYCADYLEIPRDRVHIISHTESFVYYTLSQKKEVWSNQVGVFDLSEDSFHYHELKVQRGLRKMVVIAEDEVLEESFNLDILDTPSGGKLADKILSSCADRLLQKKLFSSVFLTGKGFERHDWAADSMKILCSRRKVYMEPELFARGAAFKGMDYLQEKTSYPFTCICEGRLHSTISMKVLHKERESQLVVAAAGDSWYEAKSSVDLIVDNQDYVEFMVTPMDPKQKRLVKIPLEGFPNRTDRTVRVGISFGFLDEKTMAVVLKDKGFGELFPATEAVIRQEVML</sequence>
<evidence type="ECO:0000313" key="2">
    <source>
        <dbReference type="EMBL" id="KEZ90366.1"/>
    </source>
</evidence>
<reference evidence="2 3" key="1">
    <citation type="submission" date="2014-07" db="EMBL/GenBank/DDBJ databases">
        <title>Draft genome of Clostridium celerecrescens 152B isolated from sediments associated with methane hydrate from Krishna Godavari basin.</title>
        <authorList>
            <person name="Honkalas V.S."/>
            <person name="Dabir A.P."/>
            <person name="Arora P."/>
            <person name="Dhakephalkar P.K."/>
        </authorList>
    </citation>
    <scope>NUCLEOTIDE SEQUENCE [LARGE SCALE GENOMIC DNA]</scope>
    <source>
        <strain evidence="2 3">152B</strain>
    </source>
</reference>
<proteinExistence type="predicted"/>
<dbReference type="InterPro" id="IPR043770">
    <property type="entry name" value="DUF5716_C"/>
</dbReference>
<feature type="domain" description="DUF5716" evidence="1">
    <location>
        <begin position="107"/>
        <end position="406"/>
    </location>
</feature>
<evidence type="ECO:0000313" key="3">
    <source>
        <dbReference type="Proteomes" id="UP000028525"/>
    </source>
</evidence>
<evidence type="ECO:0000259" key="1">
    <source>
        <dbReference type="Pfam" id="PF18980"/>
    </source>
</evidence>
<dbReference type="OrthoDB" id="1918132at2"/>
<dbReference type="RefSeq" id="WP_038280770.1">
    <property type="nucleotide sequence ID" value="NZ_JPME01000012.1"/>
</dbReference>
<gene>
    <name evidence="2" type="ORF">IO98_10545</name>
</gene>
<organism evidence="2 3">
    <name type="scientific">Lacrimispora celerecrescens</name>
    <dbReference type="NCBI Taxonomy" id="29354"/>
    <lineage>
        <taxon>Bacteria</taxon>
        <taxon>Bacillati</taxon>
        <taxon>Bacillota</taxon>
        <taxon>Clostridia</taxon>
        <taxon>Lachnospirales</taxon>
        <taxon>Lachnospiraceae</taxon>
        <taxon>Lacrimispora</taxon>
    </lineage>
</organism>
<dbReference type="AlphaFoldDB" id="A0A084JN32"/>
<dbReference type="Proteomes" id="UP000028525">
    <property type="component" value="Unassembled WGS sequence"/>
</dbReference>
<keyword evidence="3" id="KW-1185">Reference proteome</keyword>
<dbReference type="Pfam" id="PF18980">
    <property type="entry name" value="DUF5716_C"/>
    <property type="match status" value="1"/>
</dbReference>
<name>A0A084JN32_9FIRM</name>
<accession>A0A084JN32</accession>
<dbReference type="STRING" id="29354.IO98_10545"/>
<dbReference type="EMBL" id="JPME01000012">
    <property type="protein sequence ID" value="KEZ90366.1"/>
    <property type="molecule type" value="Genomic_DNA"/>
</dbReference>
<comment type="caution">
    <text evidence="2">The sequence shown here is derived from an EMBL/GenBank/DDBJ whole genome shotgun (WGS) entry which is preliminary data.</text>
</comment>